<evidence type="ECO:0000256" key="6">
    <source>
        <dbReference type="ARBA" id="ARBA00022660"/>
    </source>
</evidence>
<keyword evidence="13 16" id="KW-0496">Mitochondrion</keyword>
<keyword evidence="12 16" id="KW-0830">Ubiquinone</keyword>
<sequence length="459" mass="51015">MLKIIIPTAMLLPLTFFSPRKHLWTNTTLYSLLIASISLQWLVPTYYPSKNLTPWTSIDQISSPLLVLSCWLLPLMIMASQNHLEPEPTIRKRIFATTVILAQLFILLAFSASELMLFYIAFEATLIPTLILITRWGNQPERLNAGIYLLFYTLASSLPLLIAILHLQNQIGTLYFPMLKLSHPTMNNSWSGLIASLALLLAFMVKAPLYGLHLWLPKAHVEAPIAGSMLLAALLLKLGGYGIMRVTILVDPTSSNLHYPFITLALWGALMTSAICLRQIDLKSLIAYSSVSHMGLVVAATMIQTQWAISGAMILMISHGLTSSMLFCLANTNYERTHSRILLLTRGLQPLLPLMATWWLLANLTNMALPPTTNLMAELTIVIALFNWSSFTILLTGGAILLTASYTLYMLMTTQRGPLPSHITSIQNSSTREHLLMALHMIPMALLILKPELISGIPM</sequence>
<reference evidence="19" key="1">
    <citation type="journal article" date="2019" name="Mitochondrial DNA Part B Resour">
        <title>Complete mitochondrial genome of Anthus richardi (Passeriformes: Motacillidae).</title>
        <authorList>
            <person name="Wang L."/>
            <person name="Dong Y."/>
            <person name="Xuan J."/>
            <person name="Zhang F."/>
            <person name="Fu R."/>
            <person name="Liu G."/>
            <person name="Xiang X."/>
            <person name="Zhou L."/>
        </authorList>
    </citation>
    <scope>NUCLEOTIDE SEQUENCE</scope>
</reference>
<dbReference type="Pfam" id="PF00361">
    <property type="entry name" value="Proton_antipo_M"/>
    <property type="match status" value="1"/>
</dbReference>
<feature type="transmembrane region" description="Helical" evidence="16">
    <location>
        <begin position="63"/>
        <end position="81"/>
    </location>
</feature>
<feature type="transmembrane region" description="Helical" evidence="16">
    <location>
        <begin position="259"/>
        <end position="278"/>
    </location>
</feature>
<dbReference type="GO" id="GO:0048039">
    <property type="term" value="F:ubiquinone binding"/>
    <property type="evidence" value="ECO:0007669"/>
    <property type="project" value="TreeGrafter"/>
</dbReference>
<dbReference type="GeneID" id="39333062"/>
<evidence type="ECO:0000256" key="14">
    <source>
        <dbReference type="ARBA" id="ARBA00023136"/>
    </source>
</evidence>
<evidence type="ECO:0000256" key="10">
    <source>
        <dbReference type="ARBA" id="ARBA00022989"/>
    </source>
</evidence>
<feature type="transmembrane region" description="Helical" evidence="16">
    <location>
        <begin position="341"/>
        <end position="361"/>
    </location>
</feature>
<evidence type="ECO:0000256" key="16">
    <source>
        <dbReference type="RuleBase" id="RU003297"/>
    </source>
</evidence>
<feature type="domain" description="NADH:ubiquinone oxidoreductase chain 4 N-terminal" evidence="18">
    <location>
        <begin position="1"/>
        <end position="109"/>
    </location>
</feature>
<evidence type="ECO:0000256" key="2">
    <source>
        <dbReference type="ARBA" id="ARBA00009025"/>
    </source>
</evidence>
<dbReference type="InterPro" id="IPR003918">
    <property type="entry name" value="NADH_UbQ_OxRdtase"/>
</dbReference>
<dbReference type="RefSeq" id="YP_009561802.1">
    <property type="nucleotide sequence ID" value="NC_041109.1"/>
</dbReference>
<evidence type="ECO:0000256" key="5">
    <source>
        <dbReference type="ARBA" id="ARBA00022448"/>
    </source>
</evidence>
<keyword evidence="7 16" id="KW-0812">Transmembrane</keyword>
<dbReference type="PANTHER" id="PTHR43507">
    <property type="entry name" value="NADH-UBIQUINONE OXIDOREDUCTASE CHAIN 4"/>
    <property type="match status" value="1"/>
</dbReference>
<dbReference type="Pfam" id="PF01059">
    <property type="entry name" value="Oxidored_q5_N"/>
    <property type="match status" value="1"/>
</dbReference>
<evidence type="ECO:0000256" key="11">
    <source>
        <dbReference type="ARBA" id="ARBA00023027"/>
    </source>
</evidence>
<evidence type="ECO:0000256" key="8">
    <source>
        <dbReference type="ARBA" id="ARBA00022967"/>
    </source>
</evidence>
<dbReference type="InterPro" id="IPR001750">
    <property type="entry name" value="ND/Mrp_TM"/>
</dbReference>
<feature type="transmembrane region" description="Helical" evidence="16">
    <location>
        <begin position="116"/>
        <end position="133"/>
    </location>
</feature>
<evidence type="ECO:0000256" key="9">
    <source>
        <dbReference type="ARBA" id="ARBA00022982"/>
    </source>
</evidence>
<keyword evidence="5 16" id="KW-0813">Transport</keyword>
<evidence type="ECO:0000256" key="13">
    <source>
        <dbReference type="ARBA" id="ARBA00023128"/>
    </source>
</evidence>
<keyword evidence="9 16" id="KW-0249">Electron transport</keyword>
<dbReference type="NCBIfam" id="TIGR01972">
    <property type="entry name" value="NDH_I_M"/>
    <property type="match status" value="1"/>
</dbReference>
<keyword evidence="11 16" id="KW-0520">NAD</keyword>
<dbReference type="InterPro" id="IPR000260">
    <property type="entry name" value="NADH4_N"/>
</dbReference>
<evidence type="ECO:0000256" key="7">
    <source>
        <dbReference type="ARBA" id="ARBA00022692"/>
    </source>
</evidence>
<evidence type="ECO:0000256" key="4">
    <source>
        <dbReference type="ARBA" id="ARBA00021006"/>
    </source>
</evidence>
<comment type="catalytic activity">
    <reaction evidence="15 16">
        <text>a ubiquinone + NADH + 5 H(+)(in) = a ubiquinol + NAD(+) + 4 H(+)(out)</text>
        <dbReference type="Rhea" id="RHEA:29091"/>
        <dbReference type="Rhea" id="RHEA-COMP:9565"/>
        <dbReference type="Rhea" id="RHEA-COMP:9566"/>
        <dbReference type="ChEBI" id="CHEBI:15378"/>
        <dbReference type="ChEBI" id="CHEBI:16389"/>
        <dbReference type="ChEBI" id="CHEBI:17976"/>
        <dbReference type="ChEBI" id="CHEBI:57540"/>
        <dbReference type="ChEBI" id="CHEBI:57945"/>
        <dbReference type="EC" id="7.1.1.2"/>
    </reaction>
</comment>
<comment type="similarity">
    <text evidence="2 16">Belongs to the complex I subunit 4 family.</text>
</comment>
<feature type="domain" description="NADH:quinone oxidoreductase/Mrp antiporter transmembrane" evidence="17">
    <location>
        <begin position="112"/>
        <end position="399"/>
    </location>
</feature>
<keyword evidence="10 16" id="KW-1133">Transmembrane helix</keyword>
<dbReference type="CTD" id="39333062"/>
<protein>
    <recommendedName>
        <fullName evidence="4 16">NADH-ubiquinone oxidoreductase chain 4</fullName>
        <ecNumber evidence="3 16">7.1.1.2</ecNumber>
    </recommendedName>
</protein>
<evidence type="ECO:0000259" key="17">
    <source>
        <dbReference type="Pfam" id="PF00361"/>
    </source>
</evidence>
<evidence type="ECO:0000256" key="1">
    <source>
        <dbReference type="ARBA" id="ARBA00004225"/>
    </source>
</evidence>
<geneLocation type="mitochondrion" evidence="19"/>
<feature type="transmembrane region" description="Helical" evidence="16">
    <location>
        <begin position="221"/>
        <end position="239"/>
    </location>
</feature>
<comment type="subcellular location">
    <subcellularLocation>
        <location evidence="1 16">Mitochondrion membrane</location>
        <topology evidence="1 16">Multi-pass membrane protein</topology>
    </subcellularLocation>
</comment>
<dbReference type="AlphaFoldDB" id="A0A410SNI8"/>
<name>A0A410SNI8_9PASE</name>
<dbReference type="PRINTS" id="PR01437">
    <property type="entry name" value="NUOXDRDTASE4"/>
</dbReference>
<keyword evidence="6 16" id="KW-0679">Respiratory chain</keyword>
<evidence type="ECO:0000313" key="19">
    <source>
        <dbReference type="EMBL" id="QAT97715.1"/>
    </source>
</evidence>
<dbReference type="EMBL" id="MH593382">
    <property type="protein sequence ID" value="QAT97715.1"/>
    <property type="molecule type" value="Genomic_DNA"/>
</dbReference>
<dbReference type="GO" id="GO:0008137">
    <property type="term" value="F:NADH dehydrogenase (ubiquinone) activity"/>
    <property type="evidence" value="ECO:0007669"/>
    <property type="project" value="UniProtKB-UniRule"/>
</dbReference>
<feature type="transmembrane region" description="Helical" evidence="16">
    <location>
        <begin position="93"/>
        <end position="110"/>
    </location>
</feature>
<feature type="transmembrane region" description="Helical" evidence="16">
    <location>
        <begin position="23"/>
        <end position="43"/>
    </location>
</feature>
<accession>A0A410SNI8</accession>
<keyword evidence="14 16" id="KW-0472">Membrane</keyword>
<evidence type="ECO:0000256" key="3">
    <source>
        <dbReference type="ARBA" id="ARBA00012944"/>
    </source>
</evidence>
<keyword evidence="8" id="KW-1278">Translocase</keyword>
<evidence type="ECO:0000259" key="18">
    <source>
        <dbReference type="Pfam" id="PF01059"/>
    </source>
</evidence>
<feature type="transmembrane region" description="Helical" evidence="16">
    <location>
        <begin position="188"/>
        <end position="209"/>
    </location>
</feature>
<feature type="transmembrane region" description="Helical" evidence="16">
    <location>
        <begin position="309"/>
        <end position="329"/>
    </location>
</feature>
<dbReference type="EC" id="7.1.1.2" evidence="3 16"/>
<feature type="transmembrane region" description="Helical" evidence="16">
    <location>
        <begin position="145"/>
        <end position="168"/>
    </location>
</feature>
<dbReference type="GO" id="GO:0015990">
    <property type="term" value="P:electron transport coupled proton transport"/>
    <property type="evidence" value="ECO:0007669"/>
    <property type="project" value="TreeGrafter"/>
</dbReference>
<proteinExistence type="inferred from homology"/>
<dbReference type="PANTHER" id="PTHR43507:SF20">
    <property type="entry name" value="NADH-UBIQUINONE OXIDOREDUCTASE CHAIN 4"/>
    <property type="match status" value="1"/>
</dbReference>
<comment type="function">
    <text evidence="16">Core subunit of the mitochondrial membrane respiratory chain NADH dehydrogenase (Complex I) which catalyzes electron transfer from NADH through the respiratory chain, using ubiquinone as an electron acceptor. Essential for the catalytic activity and assembly of complex I.</text>
</comment>
<evidence type="ECO:0000256" key="12">
    <source>
        <dbReference type="ARBA" id="ARBA00023075"/>
    </source>
</evidence>
<dbReference type="GO" id="GO:0003954">
    <property type="term" value="F:NADH dehydrogenase activity"/>
    <property type="evidence" value="ECO:0007669"/>
    <property type="project" value="TreeGrafter"/>
</dbReference>
<feature type="transmembrane region" description="Helical" evidence="16">
    <location>
        <begin position="285"/>
        <end position="303"/>
    </location>
</feature>
<dbReference type="GO" id="GO:0031966">
    <property type="term" value="C:mitochondrial membrane"/>
    <property type="evidence" value="ECO:0007669"/>
    <property type="project" value="UniProtKB-SubCell"/>
</dbReference>
<dbReference type="InterPro" id="IPR010227">
    <property type="entry name" value="NADH_Q_OxRdtase_chainM/4"/>
</dbReference>
<dbReference type="GO" id="GO:0042773">
    <property type="term" value="P:ATP synthesis coupled electron transport"/>
    <property type="evidence" value="ECO:0007669"/>
    <property type="project" value="InterPro"/>
</dbReference>
<organism evidence="19">
    <name type="scientific">Anthus richardi</name>
    <dbReference type="NCBI Taxonomy" id="45799"/>
    <lineage>
        <taxon>Eukaryota</taxon>
        <taxon>Metazoa</taxon>
        <taxon>Chordata</taxon>
        <taxon>Craniata</taxon>
        <taxon>Vertebrata</taxon>
        <taxon>Euteleostomi</taxon>
        <taxon>Archelosauria</taxon>
        <taxon>Archosauria</taxon>
        <taxon>Dinosauria</taxon>
        <taxon>Saurischia</taxon>
        <taxon>Theropoda</taxon>
        <taxon>Coelurosauria</taxon>
        <taxon>Aves</taxon>
        <taxon>Neognathae</taxon>
        <taxon>Neoaves</taxon>
        <taxon>Telluraves</taxon>
        <taxon>Australaves</taxon>
        <taxon>Passeriformes</taxon>
        <taxon>Passeroidea</taxon>
        <taxon>Motacillidae</taxon>
        <taxon>Anthus</taxon>
    </lineage>
</organism>
<evidence type="ECO:0000256" key="15">
    <source>
        <dbReference type="ARBA" id="ARBA00049551"/>
    </source>
</evidence>
<feature type="transmembrane region" description="Helical" evidence="16">
    <location>
        <begin position="381"/>
        <end position="412"/>
    </location>
</feature>